<dbReference type="Proteomes" id="UP001060215">
    <property type="component" value="Chromosome 1"/>
</dbReference>
<comment type="caution">
    <text evidence="1">The sequence shown here is derived from an EMBL/GenBank/DDBJ whole genome shotgun (WGS) entry which is preliminary data.</text>
</comment>
<gene>
    <name evidence="1" type="ORF">LOK49_LG01G03954</name>
</gene>
<reference evidence="1 2" key="1">
    <citation type="journal article" date="2022" name="Plant J.">
        <title>Chromosome-level genome of Camellia lanceoleosa provides a valuable resource for understanding genome evolution and self-incompatibility.</title>
        <authorList>
            <person name="Gong W."/>
            <person name="Xiao S."/>
            <person name="Wang L."/>
            <person name="Liao Z."/>
            <person name="Chang Y."/>
            <person name="Mo W."/>
            <person name="Hu G."/>
            <person name="Li W."/>
            <person name="Zhao G."/>
            <person name="Zhu H."/>
            <person name="Hu X."/>
            <person name="Ji K."/>
            <person name="Xiang X."/>
            <person name="Song Q."/>
            <person name="Yuan D."/>
            <person name="Jin S."/>
            <person name="Zhang L."/>
        </authorList>
    </citation>
    <scope>NUCLEOTIDE SEQUENCE [LARGE SCALE GENOMIC DNA]</scope>
    <source>
        <strain evidence="1">SQ_2022a</strain>
    </source>
</reference>
<evidence type="ECO:0000313" key="2">
    <source>
        <dbReference type="Proteomes" id="UP001060215"/>
    </source>
</evidence>
<proteinExistence type="predicted"/>
<dbReference type="EMBL" id="CM045758">
    <property type="protein sequence ID" value="KAI8030224.1"/>
    <property type="molecule type" value="Genomic_DNA"/>
</dbReference>
<keyword evidence="2" id="KW-1185">Reference proteome</keyword>
<name>A0ACC0IWF7_9ERIC</name>
<evidence type="ECO:0000313" key="1">
    <source>
        <dbReference type="EMBL" id="KAI8030224.1"/>
    </source>
</evidence>
<organism evidence="1 2">
    <name type="scientific">Camellia lanceoleosa</name>
    <dbReference type="NCBI Taxonomy" id="1840588"/>
    <lineage>
        <taxon>Eukaryota</taxon>
        <taxon>Viridiplantae</taxon>
        <taxon>Streptophyta</taxon>
        <taxon>Embryophyta</taxon>
        <taxon>Tracheophyta</taxon>
        <taxon>Spermatophyta</taxon>
        <taxon>Magnoliopsida</taxon>
        <taxon>eudicotyledons</taxon>
        <taxon>Gunneridae</taxon>
        <taxon>Pentapetalae</taxon>
        <taxon>asterids</taxon>
        <taxon>Ericales</taxon>
        <taxon>Theaceae</taxon>
        <taxon>Camellia</taxon>
    </lineage>
</organism>
<protein>
    <submittedName>
        <fullName evidence="1">Uncharacterized protein</fullName>
    </submittedName>
</protein>
<accession>A0ACC0IWF7</accession>
<sequence>MFVGAGPGEKKQHKIGDSLFEERSSGDYLKMAELSEEYLQMGGGFCLDEYGANKGTDKCPSNSAADPAHCSNVGPVQLVSSPSRALNGFQDKWRTDAYDKSIRNDYPGTTPIKSLRAMPFFEKKMKEDGVGGGESHRDDGAAILYEEGIAFCSNCNVGVWQCIAKASSLHLVSLSCADSHSLVYLGFV</sequence>